<proteinExistence type="predicted"/>
<evidence type="ECO:0000313" key="2">
    <source>
        <dbReference type="EMBL" id="MBT1701478.1"/>
    </source>
</evidence>
<dbReference type="AlphaFoldDB" id="A0AAP2DS54"/>
<dbReference type="RefSeq" id="WP_254170162.1">
    <property type="nucleotide sequence ID" value="NZ_JAHESF010000074.1"/>
</dbReference>
<dbReference type="InterPro" id="IPR011008">
    <property type="entry name" value="Dimeric_a/b-barrel"/>
</dbReference>
<gene>
    <name evidence="2" type="ORF">KK083_31585</name>
</gene>
<evidence type="ECO:0000313" key="3">
    <source>
        <dbReference type="Proteomes" id="UP001319200"/>
    </source>
</evidence>
<sequence length="140" mass="16366">MIVTIIFSVFMLLQNPSSTDNGNAAAPIHQLRIYSVPAENRQVFHERFRDHAHRIMKKYNFTIVAIWESVTADKVEFVYLLEWKDVKTMEEAWKGFMADQEWKDIKAQTSKAHGTFVNSIEDRTLILTDYSPKQSLLEKE</sequence>
<organism evidence="2 3">
    <name type="scientific">Chryseosolibacter histidini</name>
    <dbReference type="NCBI Taxonomy" id="2782349"/>
    <lineage>
        <taxon>Bacteria</taxon>
        <taxon>Pseudomonadati</taxon>
        <taxon>Bacteroidota</taxon>
        <taxon>Cytophagia</taxon>
        <taxon>Cytophagales</taxon>
        <taxon>Chryseotaleaceae</taxon>
        <taxon>Chryseosolibacter</taxon>
    </lineage>
</organism>
<dbReference type="EMBL" id="JAHESF010000074">
    <property type="protein sequence ID" value="MBT1701478.1"/>
    <property type="molecule type" value="Genomic_DNA"/>
</dbReference>
<dbReference type="Proteomes" id="UP001319200">
    <property type="component" value="Unassembled WGS sequence"/>
</dbReference>
<name>A0AAP2DS54_9BACT</name>
<keyword evidence="3" id="KW-1185">Reference proteome</keyword>
<dbReference type="SUPFAM" id="SSF54909">
    <property type="entry name" value="Dimeric alpha+beta barrel"/>
    <property type="match status" value="1"/>
</dbReference>
<accession>A0AAP2DS54</accession>
<dbReference type="Gene3D" id="3.30.70.100">
    <property type="match status" value="1"/>
</dbReference>
<dbReference type="InterPro" id="IPR012577">
    <property type="entry name" value="NIPSNAP"/>
</dbReference>
<evidence type="ECO:0000259" key="1">
    <source>
        <dbReference type="Pfam" id="PF07978"/>
    </source>
</evidence>
<feature type="domain" description="NIPSNAP" evidence="1">
    <location>
        <begin position="30"/>
        <end position="132"/>
    </location>
</feature>
<reference evidence="2 3" key="1">
    <citation type="submission" date="2021-05" db="EMBL/GenBank/DDBJ databases">
        <title>A Polyphasic approach of four new species of the genus Ohtaekwangia: Ohtaekwangia histidinii sp. nov., Ohtaekwangia cretensis sp. nov., Ohtaekwangia indiensis sp. nov., Ohtaekwangia reichenbachii sp. nov. from diverse environment.</title>
        <authorList>
            <person name="Octaviana S."/>
        </authorList>
    </citation>
    <scope>NUCLEOTIDE SEQUENCE [LARGE SCALE GENOMIC DNA]</scope>
    <source>
        <strain evidence="2 3">PWU4</strain>
    </source>
</reference>
<comment type="caution">
    <text evidence="2">The sequence shown here is derived from an EMBL/GenBank/DDBJ whole genome shotgun (WGS) entry which is preliminary data.</text>
</comment>
<dbReference type="Pfam" id="PF07978">
    <property type="entry name" value="NIPSNAP"/>
    <property type="match status" value="1"/>
</dbReference>
<protein>
    <submittedName>
        <fullName evidence="2">NIPSNAP family protein</fullName>
    </submittedName>
</protein>